<dbReference type="EMBL" id="FUYX01000005">
    <property type="protein sequence ID" value="SKB80125.1"/>
    <property type="molecule type" value="Genomic_DNA"/>
</dbReference>
<proteinExistence type="predicted"/>
<gene>
    <name evidence="2" type="ORF">ARD30_03195</name>
    <name evidence="3" type="ORF">SAMN05660750_02440</name>
</gene>
<dbReference type="GO" id="GO:0006596">
    <property type="term" value="P:polyamine biosynthetic process"/>
    <property type="evidence" value="ECO:0007669"/>
    <property type="project" value="UniProtKB-KW"/>
</dbReference>
<sequence>MTLWTELARATTVAGDEILLRRRSDIFEIRFNGLELMSNLNHQSEGSLATRALWLYGNKPATVLIGGLGMGFTLRAALDLLDSTSRIVVSELIPEIVEWSRGPLGLLAGQPLQDSRVELCVADVMEILEENPDTFDVILMDTDNGPDFTVREVNDRLYERRGLAAVRNALRPGGIAAFWSATISEPFQRNLAAESWRCHREDIQLIGGRSDAFHHIYFARADTDAQHPRSEQSASLELVAG</sequence>
<name>A0A0Q3I8U9_9HYPH</name>
<dbReference type="AlphaFoldDB" id="A0A0Q3I8U9"/>
<dbReference type="OrthoDB" id="9793351at2"/>
<dbReference type="Gene3D" id="3.40.50.150">
    <property type="entry name" value="Vaccinia Virus protein VP39"/>
    <property type="match status" value="1"/>
</dbReference>
<evidence type="ECO:0000313" key="2">
    <source>
        <dbReference type="EMBL" id="KQK31423.1"/>
    </source>
</evidence>
<keyword evidence="1" id="KW-0620">Polyamine biosynthesis</keyword>
<dbReference type="EMBL" id="LMAR01000023">
    <property type="protein sequence ID" value="KQK31423.1"/>
    <property type="molecule type" value="Genomic_DNA"/>
</dbReference>
<reference evidence="3 5" key="2">
    <citation type="submission" date="2017-02" db="EMBL/GenBank/DDBJ databases">
        <authorList>
            <person name="Peterson S.W."/>
        </authorList>
    </citation>
    <scope>NUCLEOTIDE SEQUENCE [LARGE SCALE GENOMIC DNA]</scope>
    <source>
        <strain evidence="3 5">DSM 9653</strain>
    </source>
</reference>
<dbReference type="PANTHER" id="PTHR43317">
    <property type="entry name" value="THERMOSPERMINE SYNTHASE ACAULIS5"/>
    <property type="match status" value="1"/>
</dbReference>
<accession>A0A0Q3I8U9</accession>
<dbReference type="Pfam" id="PF01564">
    <property type="entry name" value="Spermine_synth"/>
    <property type="match status" value="1"/>
</dbReference>
<dbReference type="STRING" id="53254.SAMN05660750_02440"/>
<protein>
    <submittedName>
        <fullName evidence="3">Spermine/spermidine synthase</fullName>
    </submittedName>
</protein>
<dbReference type="SUPFAM" id="SSF53335">
    <property type="entry name" value="S-adenosyl-L-methionine-dependent methyltransferases"/>
    <property type="match status" value="1"/>
</dbReference>
<keyword evidence="4" id="KW-1185">Reference proteome</keyword>
<evidence type="ECO:0000256" key="1">
    <source>
        <dbReference type="ARBA" id="ARBA00023115"/>
    </source>
</evidence>
<dbReference type="RefSeq" id="WP_055727189.1">
    <property type="nucleotide sequence ID" value="NZ_FUYX01000005.1"/>
</dbReference>
<evidence type="ECO:0000313" key="3">
    <source>
        <dbReference type="EMBL" id="SKB80125.1"/>
    </source>
</evidence>
<evidence type="ECO:0000313" key="4">
    <source>
        <dbReference type="Proteomes" id="UP000051562"/>
    </source>
</evidence>
<organism evidence="2 4">
    <name type="scientific">Bosea thiooxidans</name>
    <dbReference type="NCBI Taxonomy" id="53254"/>
    <lineage>
        <taxon>Bacteria</taxon>
        <taxon>Pseudomonadati</taxon>
        <taxon>Pseudomonadota</taxon>
        <taxon>Alphaproteobacteria</taxon>
        <taxon>Hyphomicrobiales</taxon>
        <taxon>Boseaceae</taxon>
        <taxon>Bosea</taxon>
    </lineage>
</organism>
<dbReference type="CDD" id="cd02440">
    <property type="entry name" value="AdoMet_MTases"/>
    <property type="match status" value="1"/>
</dbReference>
<dbReference type="Proteomes" id="UP000190130">
    <property type="component" value="Unassembled WGS sequence"/>
</dbReference>
<evidence type="ECO:0000313" key="5">
    <source>
        <dbReference type="Proteomes" id="UP000190130"/>
    </source>
</evidence>
<reference evidence="2 4" key="1">
    <citation type="submission" date="2015-10" db="EMBL/GenBank/DDBJ databases">
        <title>Draft genome of Bosea thiooxidans.</title>
        <authorList>
            <person name="Wang X."/>
        </authorList>
    </citation>
    <scope>NUCLEOTIDE SEQUENCE [LARGE SCALE GENOMIC DNA]</scope>
    <source>
        <strain evidence="2 4">CGMCC 9174</strain>
    </source>
</reference>
<dbReference type="InterPro" id="IPR029063">
    <property type="entry name" value="SAM-dependent_MTases_sf"/>
</dbReference>
<dbReference type="Proteomes" id="UP000051562">
    <property type="component" value="Unassembled WGS sequence"/>
</dbReference>
<dbReference type="PANTHER" id="PTHR43317:SF3">
    <property type="entry name" value="BLR2883 PROTEIN"/>
    <property type="match status" value="1"/>
</dbReference>